<keyword evidence="5 17" id="KW-0963">Cytoplasm</keyword>
<keyword evidence="6 17" id="KW-0808">Transferase</keyword>
<dbReference type="GO" id="GO:0006261">
    <property type="term" value="P:DNA-templated DNA replication"/>
    <property type="evidence" value="ECO:0007669"/>
    <property type="project" value="UniProtKB-UniRule"/>
</dbReference>
<dbReference type="InterPro" id="IPR017961">
    <property type="entry name" value="DNA_pol_Y-fam_little_finger"/>
</dbReference>
<dbReference type="GO" id="GO:0003684">
    <property type="term" value="F:damaged DNA binding"/>
    <property type="evidence" value="ECO:0007669"/>
    <property type="project" value="InterPro"/>
</dbReference>
<reference evidence="20" key="1">
    <citation type="journal article" date="2021" name="PeerJ">
        <title>Extensive microbial diversity within the chicken gut microbiome revealed by metagenomics and culture.</title>
        <authorList>
            <person name="Gilroy R."/>
            <person name="Ravi A."/>
            <person name="Getino M."/>
            <person name="Pursley I."/>
            <person name="Horton D.L."/>
            <person name="Alikhan N.F."/>
            <person name="Baker D."/>
            <person name="Gharbi K."/>
            <person name="Hall N."/>
            <person name="Watson M."/>
            <person name="Adriaenssens E.M."/>
            <person name="Foster-Nyarko E."/>
            <person name="Jarju S."/>
            <person name="Secka A."/>
            <person name="Antonio M."/>
            <person name="Oren A."/>
            <person name="Chaudhuri R.R."/>
            <person name="La Ragione R."/>
            <person name="Hildebrand F."/>
            <person name="Pallen M.J."/>
        </authorList>
    </citation>
    <scope>NUCLEOTIDE SEQUENCE</scope>
    <source>
        <strain evidence="20">ChiHjej13B12-24818</strain>
    </source>
</reference>
<dbReference type="Pfam" id="PF00817">
    <property type="entry name" value="IMS"/>
    <property type="match status" value="1"/>
</dbReference>
<evidence type="ECO:0000256" key="11">
    <source>
        <dbReference type="ARBA" id="ARBA00022842"/>
    </source>
</evidence>
<dbReference type="InterPro" id="IPR001126">
    <property type="entry name" value="UmuC"/>
</dbReference>
<comment type="catalytic activity">
    <reaction evidence="16 17">
        <text>DNA(n) + a 2'-deoxyribonucleoside 5'-triphosphate = DNA(n+1) + diphosphate</text>
        <dbReference type="Rhea" id="RHEA:22508"/>
        <dbReference type="Rhea" id="RHEA-COMP:17339"/>
        <dbReference type="Rhea" id="RHEA-COMP:17340"/>
        <dbReference type="ChEBI" id="CHEBI:33019"/>
        <dbReference type="ChEBI" id="CHEBI:61560"/>
        <dbReference type="ChEBI" id="CHEBI:173112"/>
        <dbReference type="EC" id="2.7.7.7"/>
    </reaction>
</comment>
<keyword evidence="7 17" id="KW-0548">Nucleotidyltransferase</keyword>
<keyword evidence="13 17" id="KW-0238">DNA-binding</keyword>
<dbReference type="CDD" id="cd03586">
    <property type="entry name" value="PolY_Pol_IV_kappa"/>
    <property type="match status" value="1"/>
</dbReference>
<dbReference type="SUPFAM" id="SSF100879">
    <property type="entry name" value="Lesion bypass DNA polymerase (Y-family), little finger domain"/>
    <property type="match status" value="1"/>
</dbReference>
<evidence type="ECO:0000256" key="7">
    <source>
        <dbReference type="ARBA" id="ARBA00022695"/>
    </source>
</evidence>
<comment type="caution">
    <text evidence="20">The sequence shown here is derived from an EMBL/GenBank/DDBJ whole genome shotgun (WGS) entry which is preliminary data.</text>
</comment>
<keyword evidence="12 17" id="KW-0239">DNA-directed DNA polymerase</keyword>
<keyword evidence="10 17" id="KW-0227">DNA damage</keyword>
<reference evidence="20" key="2">
    <citation type="submission" date="2021-04" db="EMBL/GenBank/DDBJ databases">
        <authorList>
            <person name="Gilroy R."/>
        </authorList>
    </citation>
    <scope>NUCLEOTIDE SEQUENCE</scope>
    <source>
        <strain evidence="20">ChiHjej13B12-24818</strain>
    </source>
</reference>
<name>A0A9D2LG71_9MICO</name>
<dbReference type="GO" id="GO:0009432">
    <property type="term" value="P:SOS response"/>
    <property type="evidence" value="ECO:0007669"/>
    <property type="project" value="TreeGrafter"/>
</dbReference>
<dbReference type="FunFam" id="3.30.1490.100:FF:000004">
    <property type="entry name" value="DNA polymerase IV"/>
    <property type="match status" value="1"/>
</dbReference>
<sequence length="415" mass="44678">MGTQHAEDRTEELPGILHLDMDAFFASVEIRDDPSLQGKPVVVGGAGARGVVAAASYPARTRGIRSAMPMATARRLAPDLIIVPGRMDRYREVSAQVMALLGDVVAEVEQISVDEAFLDVRGARRLFGPPDTIAALLRHRIRAELGLPSSVGGSVSRAVAKIASAQAKPDGMLIIPAEDTAQFLAPLPVSVISGVGPKAVAGLERIGVRTISQLREVPAATVARVLGPRTPEVLRLADGSDRTGLGHRTRDKSLGTERTWDEDLTDPREVRRRITIMADEVAHQLRRSGFVTRTVVLKLRSPDGTTLTRSSTLSQPTASGERLREHVVALWEREQHRLHRIRLAGVRATQLEPADGAPVQQELTGRSAGWQDLEAAMDRARERFGGATVSRGSTLSSEPVGPRQTPPGPPPVPEL</sequence>
<gene>
    <name evidence="17 20" type="primary">dinB</name>
    <name evidence="20" type="ORF">H9786_16140</name>
</gene>
<dbReference type="HAMAP" id="MF_01113">
    <property type="entry name" value="DNApol_IV"/>
    <property type="match status" value="1"/>
</dbReference>
<evidence type="ECO:0000259" key="19">
    <source>
        <dbReference type="PROSITE" id="PS50173"/>
    </source>
</evidence>
<dbReference type="GO" id="GO:0003887">
    <property type="term" value="F:DNA-directed DNA polymerase activity"/>
    <property type="evidence" value="ECO:0007669"/>
    <property type="project" value="UniProtKB-UniRule"/>
</dbReference>
<dbReference type="Gene3D" id="3.30.70.270">
    <property type="match status" value="1"/>
</dbReference>
<feature type="binding site" evidence="17">
    <location>
        <position position="114"/>
    </location>
    <ligand>
        <name>Mg(2+)</name>
        <dbReference type="ChEBI" id="CHEBI:18420"/>
    </ligand>
</feature>
<evidence type="ECO:0000256" key="1">
    <source>
        <dbReference type="ARBA" id="ARBA00004496"/>
    </source>
</evidence>
<evidence type="ECO:0000256" key="10">
    <source>
        <dbReference type="ARBA" id="ARBA00022763"/>
    </source>
</evidence>
<dbReference type="InterPro" id="IPR050116">
    <property type="entry name" value="DNA_polymerase-Y"/>
</dbReference>
<keyword evidence="9 17" id="KW-0479">Metal-binding</keyword>
<comment type="subcellular location">
    <subcellularLocation>
        <location evidence="1 17">Cytoplasm</location>
    </subcellularLocation>
</comment>
<dbReference type="GO" id="GO:0000287">
    <property type="term" value="F:magnesium ion binding"/>
    <property type="evidence" value="ECO:0007669"/>
    <property type="project" value="UniProtKB-UniRule"/>
</dbReference>
<evidence type="ECO:0000256" key="6">
    <source>
        <dbReference type="ARBA" id="ARBA00022679"/>
    </source>
</evidence>
<proteinExistence type="inferred from homology"/>
<comment type="subunit">
    <text evidence="3 17">Monomer.</text>
</comment>
<dbReference type="GO" id="GO:0005829">
    <property type="term" value="C:cytosol"/>
    <property type="evidence" value="ECO:0007669"/>
    <property type="project" value="TreeGrafter"/>
</dbReference>
<dbReference type="PANTHER" id="PTHR11076">
    <property type="entry name" value="DNA REPAIR POLYMERASE UMUC / TRANSFERASE FAMILY MEMBER"/>
    <property type="match status" value="1"/>
</dbReference>
<protein>
    <recommendedName>
        <fullName evidence="17">DNA polymerase IV</fullName>
        <shortName evidence="17">Pol IV</shortName>
        <ecNumber evidence="17">2.7.7.7</ecNumber>
    </recommendedName>
</protein>
<comment type="function">
    <text evidence="15 17">Poorly processive, error-prone DNA polymerase involved in untargeted mutagenesis. Copies undamaged DNA at stalled replication forks, which arise in vivo from mismatched or misaligned primer ends. These misaligned primers can be extended by PolIV. Exhibits no 3'-5' exonuclease (proofreading) activity. May be involved in translesional synthesis, in conjunction with the beta clamp from PolIII.</text>
</comment>
<keyword evidence="11 17" id="KW-0460">Magnesium</keyword>
<evidence type="ECO:0000256" key="3">
    <source>
        <dbReference type="ARBA" id="ARBA00011245"/>
    </source>
</evidence>
<evidence type="ECO:0000256" key="15">
    <source>
        <dbReference type="ARBA" id="ARBA00025589"/>
    </source>
</evidence>
<dbReference type="InterPro" id="IPR043502">
    <property type="entry name" value="DNA/RNA_pol_sf"/>
</dbReference>
<dbReference type="InterPro" id="IPR036775">
    <property type="entry name" value="DNA_pol_Y-fam_lit_finger_sf"/>
</dbReference>
<dbReference type="Pfam" id="PF11799">
    <property type="entry name" value="IMS_C"/>
    <property type="match status" value="1"/>
</dbReference>
<feature type="binding site" evidence="17">
    <location>
        <position position="20"/>
    </location>
    <ligand>
        <name>Mg(2+)</name>
        <dbReference type="ChEBI" id="CHEBI:18420"/>
    </ligand>
</feature>
<feature type="active site" evidence="17">
    <location>
        <position position="115"/>
    </location>
</feature>
<feature type="domain" description="UmuC" evidence="19">
    <location>
        <begin position="16"/>
        <end position="196"/>
    </location>
</feature>
<dbReference type="InterPro" id="IPR043128">
    <property type="entry name" value="Rev_trsase/Diguanyl_cyclase"/>
</dbReference>
<keyword evidence="4 17" id="KW-0515">Mutator protein</keyword>
<dbReference type="Gene3D" id="3.30.1490.100">
    <property type="entry name" value="DNA polymerase, Y-family, little finger domain"/>
    <property type="match status" value="1"/>
</dbReference>
<dbReference type="EMBL" id="DWZH01000136">
    <property type="protein sequence ID" value="HJB12028.1"/>
    <property type="molecule type" value="Genomic_DNA"/>
</dbReference>
<keyword evidence="14 17" id="KW-0234">DNA repair</keyword>
<dbReference type="EC" id="2.7.7.7" evidence="17"/>
<feature type="compositionally biased region" description="Pro residues" evidence="18">
    <location>
        <begin position="404"/>
        <end position="415"/>
    </location>
</feature>
<evidence type="ECO:0000256" key="2">
    <source>
        <dbReference type="ARBA" id="ARBA00010945"/>
    </source>
</evidence>
<evidence type="ECO:0000256" key="14">
    <source>
        <dbReference type="ARBA" id="ARBA00023204"/>
    </source>
</evidence>
<dbReference type="NCBIfam" id="NF002677">
    <property type="entry name" value="PRK02406.1"/>
    <property type="match status" value="1"/>
</dbReference>
<keyword evidence="8 17" id="KW-0235">DNA replication</keyword>
<dbReference type="Gene3D" id="3.40.1170.60">
    <property type="match status" value="1"/>
</dbReference>
<dbReference type="AlphaFoldDB" id="A0A9D2LG71"/>
<dbReference type="GO" id="GO:0042276">
    <property type="term" value="P:error-prone translesion synthesis"/>
    <property type="evidence" value="ECO:0007669"/>
    <property type="project" value="TreeGrafter"/>
</dbReference>
<dbReference type="SUPFAM" id="SSF56672">
    <property type="entry name" value="DNA/RNA polymerases"/>
    <property type="match status" value="1"/>
</dbReference>
<comment type="cofactor">
    <cofactor evidence="17">
        <name>Mg(2+)</name>
        <dbReference type="ChEBI" id="CHEBI:18420"/>
    </cofactor>
    <text evidence="17">Binds 2 magnesium ions per subunit.</text>
</comment>
<organism evidence="20 21">
    <name type="scientific">Candidatus Brachybacterium merdavium</name>
    <dbReference type="NCBI Taxonomy" id="2838513"/>
    <lineage>
        <taxon>Bacteria</taxon>
        <taxon>Bacillati</taxon>
        <taxon>Actinomycetota</taxon>
        <taxon>Actinomycetes</taxon>
        <taxon>Micrococcales</taxon>
        <taxon>Dermabacteraceae</taxon>
        <taxon>Brachybacterium</taxon>
    </lineage>
</organism>
<feature type="region of interest" description="Disordered" evidence="18">
    <location>
        <begin position="371"/>
        <end position="415"/>
    </location>
</feature>
<dbReference type="Proteomes" id="UP000823823">
    <property type="component" value="Unassembled WGS sequence"/>
</dbReference>
<feature type="site" description="Substrate discrimination" evidence="17">
    <location>
        <position position="25"/>
    </location>
</feature>
<evidence type="ECO:0000256" key="9">
    <source>
        <dbReference type="ARBA" id="ARBA00022723"/>
    </source>
</evidence>
<evidence type="ECO:0000256" key="13">
    <source>
        <dbReference type="ARBA" id="ARBA00023125"/>
    </source>
</evidence>
<evidence type="ECO:0000256" key="8">
    <source>
        <dbReference type="ARBA" id="ARBA00022705"/>
    </source>
</evidence>
<dbReference type="FunFam" id="3.40.1170.60:FF:000001">
    <property type="entry name" value="DNA polymerase IV"/>
    <property type="match status" value="1"/>
</dbReference>
<evidence type="ECO:0000256" key="16">
    <source>
        <dbReference type="ARBA" id="ARBA00049244"/>
    </source>
</evidence>
<dbReference type="PANTHER" id="PTHR11076:SF33">
    <property type="entry name" value="DNA POLYMERASE KAPPA"/>
    <property type="match status" value="1"/>
</dbReference>
<evidence type="ECO:0000256" key="5">
    <source>
        <dbReference type="ARBA" id="ARBA00022490"/>
    </source>
</evidence>
<comment type="similarity">
    <text evidence="2 17">Belongs to the DNA polymerase type-Y family.</text>
</comment>
<evidence type="ECO:0000256" key="12">
    <source>
        <dbReference type="ARBA" id="ARBA00022932"/>
    </source>
</evidence>
<dbReference type="PROSITE" id="PS50173">
    <property type="entry name" value="UMUC"/>
    <property type="match status" value="1"/>
</dbReference>
<dbReference type="Gene3D" id="1.10.150.20">
    <property type="entry name" value="5' to 3' exonuclease, C-terminal subdomain"/>
    <property type="match status" value="1"/>
</dbReference>
<dbReference type="GO" id="GO:0006281">
    <property type="term" value="P:DNA repair"/>
    <property type="evidence" value="ECO:0007669"/>
    <property type="project" value="UniProtKB-UniRule"/>
</dbReference>
<accession>A0A9D2LG71</accession>
<evidence type="ECO:0000313" key="21">
    <source>
        <dbReference type="Proteomes" id="UP000823823"/>
    </source>
</evidence>
<evidence type="ECO:0000313" key="20">
    <source>
        <dbReference type="EMBL" id="HJB12028.1"/>
    </source>
</evidence>
<evidence type="ECO:0000256" key="17">
    <source>
        <dbReference type="HAMAP-Rule" id="MF_01113"/>
    </source>
</evidence>
<evidence type="ECO:0000256" key="4">
    <source>
        <dbReference type="ARBA" id="ARBA00022457"/>
    </source>
</evidence>
<evidence type="ECO:0000256" key="18">
    <source>
        <dbReference type="SAM" id="MobiDB-lite"/>
    </source>
</evidence>
<dbReference type="InterPro" id="IPR022880">
    <property type="entry name" value="DNApol_IV"/>
</dbReference>